<feature type="domain" description="Response regulatory" evidence="3">
    <location>
        <begin position="4"/>
        <end position="116"/>
    </location>
</feature>
<sequence>MGRKIVLIQDDMDCQEIMRIILENDGFEVLSPPCKQELFKANPDYDLAIIDEYAVGKTGLQICKQLKEDEETCNIPVVLSSAGTELESAAISCHADRYLVKPFDINYFLKLVNSLPGKNHLPGASAANHH</sequence>
<dbReference type="EMBL" id="JBHUHZ010000002">
    <property type="protein sequence ID" value="MFD2163280.1"/>
    <property type="molecule type" value="Genomic_DNA"/>
</dbReference>
<dbReference type="Gene3D" id="3.40.50.2300">
    <property type="match status" value="1"/>
</dbReference>
<evidence type="ECO:0000256" key="1">
    <source>
        <dbReference type="ARBA" id="ARBA00022553"/>
    </source>
</evidence>
<reference evidence="5" key="1">
    <citation type="journal article" date="2019" name="Int. J. Syst. Evol. Microbiol.">
        <title>The Global Catalogue of Microorganisms (GCM) 10K type strain sequencing project: providing services to taxonomists for standard genome sequencing and annotation.</title>
        <authorList>
            <consortium name="The Broad Institute Genomics Platform"/>
            <consortium name="The Broad Institute Genome Sequencing Center for Infectious Disease"/>
            <person name="Wu L."/>
            <person name="Ma J."/>
        </authorList>
    </citation>
    <scope>NUCLEOTIDE SEQUENCE [LARGE SCALE GENOMIC DNA]</scope>
    <source>
        <strain evidence="5">KCTC 42217</strain>
    </source>
</reference>
<gene>
    <name evidence="4" type="ORF">ACFSJU_12815</name>
</gene>
<dbReference type="CDD" id="cd00156">
    <property type="entry name" value="REC"/>
    <property type="match status" value="1"/>
</dbReference>
<dbReference type="InterPro" id="IPR011006">
    <property type="entry name" value="CheY-like_superfamily"/>
</dbReference>
<keyword evidence="5" id="KW-1185">Reference proteome</keyword>
<dbReference type="PROSITE" id="PS50110">
    <property type="entry name" value="RESPONSE_REGULATORY"/>
    <property type="match status" value="1"/>
</dbReference>
<dbReference type="RefSeq" id="WP_255901143.1">
    <property type="nucleotide sequence ID" value="NZ_JAFMZO010000002.1"/>
</dbReference>
<dbReference type="Proteomes" id="UP001597387">
    <property type="component" value="Unassembled WGS sequence"/>
</dbReference>
<proteinExistence type="predicted"/>
<comment type="caution">
    <text evidence="4">The sequence shown here is derived from an EMBL/GenBank/DDBJ whole genome shotgun (WGS) entry which is preliminary data.</text>
</comment>
<dbReference type="InterPro" id="IPR050595">
    <property type="entry name" value="Bact_response_regulator"/>
</dbReference>
<evidence type="ECO:0000259" key="3">
    <source>
        <dbReference type="PROSITE" id="PS50110"/>
    </source>
</evidence>
<dbReference type="Pfam" id="PF00072">
    <property type="entry name" value="Response_reg"/>
    <property type="match status" value="1"/>
</dbReference>
<keyword evidence="1 2" id="KW-0597">Phosphoprotein</keyword>
<evidence type="ECO:0000256" key="2">
    <source>
        <dbReference type="PROSITE-ProRule" id="PRU00169"/>
    </source>
</evidence>
<evidence type="ECO:0000313" key="5">
    <source>
        <dbReference type="Proteomes" id="UP001597387"/>
    </source>
</evidence>
<feature type="modified residue" description="4-aspartylphosphate" evidence="2">
    <location>
        <position position="51"/>
    </location>
</feature>
<dbReference type="SUPFAM" id="SSF52172">
    <property type="entry name" value="CheY-like"/>
    <property type="match status" value="1"/>
</dbReference>
<protein>
    <submittedName>
        <fullName evidence="4">PleD family two-component system response regulator</fullName>
    </submittedName>
</protein>
<dbReference type="SMART" id="SM00448">
    <property type="entry name" value="REC"/>
    <property type="match status" value="1"/>
</dbReference>
<dbReference type="PANTHER" id="PTHR44591">
    <property type="entry name" value="STRESS RESPONSE REGULATOR PROTEIN 1"/>
    <property type="match status" value="1"/>
</dbReference>
<accession>A0ABW4ZMX3</accession>
<dbReference type="PANTHER" id="PTHR44591:SF3">
    <property type="entry name" value="RESPONSE REGULATORY DOMAIN-CONTAINING PROTEIN"/>
    <property type="match status" value="1"/>
</dbReference>
<name>A0ABW4ZMX3_9SPHI</name>
<dbReference type="InterPro" id="IPR001789">
    <property type="entry name" value="Sig_transdc_resp-reg_receiver"/>
</dbReference>
<evidence type="ECO:0000313" key="4">
    <source>
        <dbReference type="EMBL" id="MFD2163280.1"/>
    </source>
</evidence>
<organism evidence="4 5">
    <name type="scientific">Paradesertivirga mongoliensis</name>
    <dbReference type="NCBI Taxonomy" id="2100740"/>
    <lineage>
        <taxon>Bacteria</taxon>
        <taxon>Pseudomonadati</taxon>
        <taxon>Bacteroidota</taxon>
        <taxon>Sphingobacteriia</taxon>
        <taxon>Sphingobacteriales</taxon>
        <taxon>Sphingobacteriaceae</taxon>
        <taxon>Paradesertivirga</taxon>
    </lineage>
</organism>